<dbReference type="EMBL" id="PNYA01000030">
    <property type="protein sequence ID" value="PMS15610.1"/>
    <property type="molecule type" value="Genomic_DNA"/>
</dbReference>
<dbReference type="RefSeq" id="WP_102648449.1">
    <property type="nucleotide sequence ID" value="NZ_PNYA01000030.1"/>
</dbReference>
<keyword evidence="3" id="KW-1185">Reference proteome</keyword>
<evidence type="ECO:0000313" key="2">
    <source>
        <dbReference type="EMBL" id="PMS15610.1"/>
    </source>
</evidence>
<feature type="transmembrane region" description="Helical" evidence="1">
    <location>
        <begin position="65"/>
        <end position="87"/>
    </location>
</feature>
<feature type="transmembrane region" description="Helical" evidence="1">
    <location>
        <begin position="26"/>
        <end position="45"/>
    </location>
</feature>
<keyword evidence="1" id="KW-0812">Transmembrane</keyword>
<comment type="caution">
    <text evidence="2">The sequence shown here is derived from an EMBL/GenBank/DDBJ whole genome shotgun (WGS) entry which is preliminary data.</text>
</comment>
<organism evidence="2 3">
    <name type="scientific">Trinickia dabaoshanensis</name>
    <dbReference type="NCBI Taxonomy" id="564714"/>
    <lineage>
        <taxon>Bacteria</taxon>
        <taxon>Pseudomonadati</taxon>
        <taxon>Pseudomonadota</taxon>
        <taxon>Betaproteobacteria</taxon>
        <taxon>Burkholderiales</taxon>
        <taxon>Burkholderiaceae</taxon>
        <taxon>Trinickia</taxon>
    </lineage>
</organism>
<accession>A0A2N7VEN9</accession>
<name>A0A2N7VEN9_9BURK</name>
<dbReference type="AlphaFoldDB" id="A0A2N7VEN9"/>
<sequence>MTALLERPLSKPELDRRAARFEWAKWVRLACALTSVLLGLAMVGWSLGAGDTAPADPRTRTGLEILGFALMVVASVYLKFVWVRVWLVRGNPYRPLTQEDEPVRALLMERMRNDALALAYCQCVQDEPRPLTRYDLEILRAYWGLEFYQRRR</sequence>
<protein>
    <submittedName>
        <fullName evidence="2">Uncharacterized protein</fullName>
    </submittedName>
</protein>
<keyword evidence="1" id="KW-1133">Transmembrane helix</keyword>
<keyword evidence="1" id="KW-0472">Membrane</keyword>
<evidence type="ECO:0000256" key="1">
    <source>
        <dbReference type="SAM" id="Phobius"/>
    </source>
</evidence>
<reference evidence="2 3" key="1">
    <citation type="submission" date="2018-01" db="EMBL/GenBank/DDBJ databases">
        <title>Whole genome analyses suggest that Burkholderia sensu lato contains two further novel genera in the rhizoxinica-symbiotica group Mycetohabitans gen. nov., and Trinickia gen. nov.: implications for the evolution of diazotrophy and nodulation in the Burkholderiaceae.</title>
        <authorList>
            <person name="Estrada-de los Santos P."/>
            <person name="Palmer M."/>
            <person name="Chavez-Ramirez B."/>
            <person name="Beukes C."/>
            <person name="Steenkamp E.T."/>
            <person name="Hirsch A.M."/>
            <person name="Manyaka P."/>
            <person name="Maluk M."/>
            <person name="Lafos M."/>
            <person name="Crook M."/>
            <person name="Gross E."/>
            <person name="Simon M.F."/>
            <person name="Bueno dos Reis Junior F."/>
            <person name="Poole P.S."/>
            <person name="Venter S.N."/>
            <person name="James E.K."/>
        </authorList>
    </citation>
    <scope>NUCLEOTIDE SEQUENCE [LARGE SCALE GENOMIC DNA]</scope>
    <source>
        <strain evidence="2 3">GIMN1.004</strain>
    </source>
</reference>
<proteinExistence type="predicted"/>
<dbReference type="Proteomes" id="UP000235616">
    <property type="component" value="Unassembled WGS sequence"/>
</dbReference>
<evidence type="ECO:0000313" key="3">
    <source>
        <dbReference type="Proteomes" id="UP000235616"/>
    </source>
</evidence>
<gene>
    <name evidence="2" type="ORF">C0Z18_26720</name>
</gene>
<dbReference type="OrthoDB" id="9129977at2"/>